<dbReference type="InParanoid" id="A0A0G4H3H5"/>
<evidence type="ECO:0000313" key="2">
    <source>
        <dbReference type="EMBL" id="CEM38261.1"/>
    </source>
</evidence>
<proteinExistence type="predicted"/>
<dbReference type="Proteomes" id="UP000041254">
    <property type="component" value="Unassembled WGS sequence"/>
</dbReference>
<feature type="region of interest" description="Disordered" evidence="1">
    <location>
        <begin position="1"/>
        <end position="33"/>
    </location>
</feature>
<accession>A0A0G4H3H5</accession>
<evidence type="ECO:0000313" key="3">
    <source>
        <dbReference type="Proteomes" id="UP000041254"/>
    </source>
</evidence>
<name>A0A0G4H3H5_VITBC</name>
<dbReference type="EMBL" id="CDMY01000974">
    <property type="protein sequence ID" value="CEM38261.1"/>
    <property type="molecule type" value="Genomic_DNA"/>
</dbReference>
<feature type="compositionally biased region" description="Polar residues" evidence="1">
    <location>
        <begin position="7"/>
        <end position="33"/>
    </location>
</feature>
<keyword evidence="3" id="KW-1185">Reference proteome</keyword>
<protein>
    <submittedName>
        <fullName evidence="2">Uncharacterized protein</fullName>
    </submittedName>
</protein>
<gene>
    <name evidence="2" type="ORF">Vbra_1431</name>
</gene>
<sequence length="285" mass="31367">MSDNKCDINTQSGMSSLFDNQTVRPFTSDDAQPTDINTQSGMSSLFDNQTVRPFSSHDAQTTDINTDNQSGMSSLFDNHNVRPFTSDDAQATDINTQSGMSSLFDNQTVRSFTSDDAQATDVNTQSGDESTTSYRQWNVDAATAKPPTNTHTASAGRSAPFLRRSLVGPTDSVYHEEGGAMTMEQCREMKLTEEGKARRHLAVARDLARLGRPAGFSEDDYISVIFEMRDKLPEETWSELFEGIVEKYYRTRDFMQPAPLILHRADTAPNLTTSTEAVGSAAPTG</sequence>
<dbReference type="VEuPathDB" id="CryptoDB:Vbra_1431"/>
<reference evidence="2 3" key="1">
    <citation type="submission" date="2014-11" db="EMBL/GenBank/DDBJ databases">
        <authorList>
            <person name="Zhu J."/>
            <person name="Qi W."/>
            <person name="Song R."/>
        </authorList>
    </citation>
    <scope>NUCLEOTIDE SEQUENCE [LARGE SCALE GENOMIC DNA]</scope>
</reference>
<dbReference type="AlphaFoldDB" id="A0A0G4H3H5"/>
<organism evidence="2 3">
    <name type="scientific">Vitrella brassicaformis (strain CCMP3155)</name>
    <dbReference type="NCBI Taxonomy" id="1169540"/>
    <lineage>
        <taxon>Eukaryota</taxon>
        <taxon>Sar</taxon>
        <taxon>Alveolata</taxon>
        <taxon>Colpodellida</taxon>
        <taxon>Vitrellaceae</taxon>
        <taxon>Vitrella</taxon>
    </lineage>
</organism>
<evidence type="ECO:0000256" key="1">
    <source>
        <dbReference type="SAM" id="MobiDB-lite"/>
    </source>
</evidence>